<dbReference type="PANTHER" id="PTHR47324">
    <property type="entry name" value="PROTEIN IRG-7-RELATED"/>
    <property type="match status" value="1"/>
</dbReference>
<dbReference type="AlphaFoldDB" id="A0A016SUB7"/>
<keyword evidence="3" id="KW-1185">Reference proteome</keyword>
<evidence type="ECO:0000259" key="1">
    <source>
        <dbReference type="PROSITE" id="PS01186"/>
    </source>
</evidence>
<dbReference type="InterPro" id="IPR053295">
    <property type="entry name" value="Innate_immunity_reg"/>
</dbReference>
<sequence length="416" mass="45576">MINWSSITLEKMTLKSSAFGCEMILPVLIVLSAHWTPVTGADPFHYEVHGSLLGIPEDERTLTAVETKFYADVSSATHRKDISLSVHELKSNFGVYLSSTIFHGYVTTSVSNRSELISLLKSVPTIALAYVAPVDSIPSRPTNLLFQSNAAIQCSGDGIPLPNNTCLCPPYSSGKNCETVLCQNFGVWDGRRCSCPPGYYSKFCENRGFRPAIENDIDLSSRSLVIFFSLATSMQQDFQSFRANLATMVDGMQSSSNDIANYVFYGFVLTDTNVLTYFIGGGRQLSSLNLIFDSLVFSLPAQQQPFLYQIMQAPFMYGGSRSFSNVLVFVDSGAGDATAANALFSANTPEQQLMSSIKVWHNKLTFIVSQTSANPIDTSGDNFDVYRRLAESTHGDLFVVDKTEIPAVSAQILCLP</sequence>
<protein>
    <recommendedName>
        <fullName evidence="1">EGF-like domain-containing protein</fullName>
    </recommendedName>
</protein>
<dbReference type="EMBL" id="JARK01001511">
    <property type="protein sequence ID" value="EYB94100.1"/>
    <property type="molecule type" value="Genomic_DNA"/>
</dbReference>
<feature type="domain" description="EGF-like" evidence="1">
    <location>
        <begin position="193"/>
        <end position="204"/>
    </location>
</feature>
<dbReference type="PROSITE" id="PS01186">
    <property type="entry name" value="EGF_2"/>
    <property type="match status" value="1"/>
</dbReference>
<name>A0A016SUB7_9BILA</name>
<gene>
    <name evidence="2" type="primary">Acey_s0175.g491</name>
    <name evidence="2" type="ORF">Y032_0175g491</name>
</gene>
<dbReference type="CDD" id="cd00054">
    <property type="entry name" value="EGF_CA"/>
    <property type="match status" value="1"/>
</dbReference>
<evidence type="ECO:0000313" key="2">
    <source>
        <dbReference type="EMBL" id="EYB94100.1"/>
    </source>
</evidence>
<dbReference type="PANTHER" id="PTHR47324:SF4">
    <property type="entry name" value="EGF-LIKE DOMAIN-CONTAINING PROTEIN"/>
    <property type="match status" value="1"/>
</dbReference>
<accession>A0A016SUB7</accession>
<dbReference type="InterPro" id="IPR000742">
    <property type="entry name" value="EGF"/>
</dbReference>
<dbReference type="OrthoDB" id="5862172at2759"/>
<evidence type="ECO:0000313" key="3">
    <source>
        <dbReference type="Proteomes" id="UP000024635"/>
    </source>
</evidence>
<organism evidence="2 3">
    <name type="scientific">Ancylostoma ceylanicum</name>
    <dbReference type="NCBI Taxonomy" id="53326"/>
    <lineage>
        <taxon>Eukaryota</taxon>
        <taxon>Metazoa</taxon>
        <taxon>Ecdysozoa</taxon>
        <taxon>Nematoda</taxon>
        <taxon>Chromadorea</taxon>
        <taxon>Rhabditida</taxon>
        <taxon>Rhabditina</taxon>
        <taxon>Rhabditomorpha</taxon>
        <taxon>Strongyloidea</taxon>
        <taxon>Ancylostomatidae</taxon>
        <taxon>Ancylostomatinae</taxon>
        <taxon>Ancylostoma</taxon>
    </lineage>
</organism>
<comment type="caution">
    <text evidence="2">The sequence shown here is derived from an EMBL/GenBank/DDBJ whole genome shotgun (WGS) entry which is preliminary data.</text>
</comment>
<dbReference type="Proteomes" id="UP000024635">
    <property type="component" value="Unassembled WGS sequence"/>
</dbReference>
<reference evidence="3" key="1">
    <citation type="journal article" date="2015" name="Nat. Genet.">
        <title>The genome and transcriptome of the zoonotic hookworm Ancylostoma ceylanicum identify infection-specific gene families.</title>
        <authorList>
            <person name="Schwarz E.M."/>
            <person name="Hu Y."/>
            <person name="Antoshechkin I."/>
            <person name="Miller M.M."/>
            <person name="Sternberg P.W."/>
            <person name="Aroian R.V."/>
        </authorList>
    </citation>
    <scope>NUCLEOTIDE SEQUENCE</scope>
    <source>
        <strain evidence="3">HY135</strain>
    </source>
</reference>
<proteinExistence type="predicted"/>